<name>A0A919MDU9_9ACTN</name>
<keyword evidence="1" id="KW-0472">Membrane</keyword>
<comment type="caution">
    <text evidence="2">The sequence shown here is derived from an EMBL/GenBank/DDBJ whole genome shotgun (WGS) entry which is preliminary data.</text>
</comment>
<feature type="transmembrane region" description="Helical" evidence="1">
    <location>
        <begin position="453"/>
        <end position="474"/>
    </location>
</feature>
<feature type="transmembrane region" description="Helical" evidence="1">
    <location>
        <begin position="388"/>
        <end position="409"/>
    </location>
</feature>
<gene>
    <name evidence="2" type="ORF">Afe05nite_28090</name>
</gene>
<evidence type="ECO:0000256" key="1">
    <source>
        <dbReference type="SAM" id="Phobius"/>
    </source>
</evidence>
<sequence length="481" mass="54081">MNHVRVINVYSLPWQYDGISSRNPTEELELGNLRDHYELYRDQLPRLLPDDFFGGRRCVENLGIDSPIRFDKCEAVLFALPSDQVVLAVVLEFDTSSLDETAAVLDLGIEGKFQVDGKDLATHLEDFPYHRGDVKRWRESGKGGLLPERHQLIFVRPDDDGPDDDTVERLVYRRSRPYSKEFARRQEPEQLNETIDGRVTRGVVTTYVSLLYGHQYEVEDSIYLSTVHAVGTASIFRQIWHDSYRQVREFRLKGQAQVVGQQTRDALEELADNLGNLEFDLTFSVEFPLMRIETFHTALYETMDLSGQARALSQMFSQLGGSLKSEITAIDVRERRRDEGRQKWNAFAAGVLSLVGVSVGFVIAFLGINAKEVPNAPAVSMWDSRFATVYLVAGLIALVPVFFILFPYLREWGRPRVKVARWTGVGALAAGAVIIGVAKLVDARSGHTLVLDAVLTSIGVLGLLIGLSLAWSSLRPRRRPA</sequence>
<keyword evidence="1" id="KW-0812">Transmembrane</keyword>
<dbReference type="Proteomes" id="UP000598174">
    <property type="component" value="Unassembled WGS sequence"/>
</dbReference>
<dbReference type="AlphaFoldDB" id="A0A919MDU9"/>
<organism evidence="2 3">
    <name type="scientific">Paractinoplanes ferrugineus</name>
    <dbReference type="NCBI Taxonomy" id="113564"/>
    <lineage>
        <taxon>Bacteria</taxon>
        <taxon>Bacillati</taxon>
        <taxon>Actinomycetota</taxon>
        <taxon>Actinomycetes</taxon>
        <taxon>Micromonosporales</taxon>
        <taxon>Micromonosporaceae</taxon>
        <taxon>Paractinoplanes</taxon>
    </lineage>
</organism>
<keyword evidence="3" id="KW-1185">Reference proteome</keyword>
<accession>A0A919MDU9</accession>
<dbReference type="RefSeq" id="WP_203817516.1">
    <property type="nucleotide sequence ID" value="NZ_BAAABP010000039.1"/>
</dbReference>
<keyword evidence="1" id="KW-1133">Transmembrane helix</keyword>
<dbReference type="EMBL" id="BOMM01000022">
    <property type="protein sequence ID" value="GIE10969.1"/>
    <property type="molecule type" value="Genomic_DNA"/>
</dbReference>
<feature type="transmembrane region" description="Helical" evidence="1">
    <location>
        <begin position="344"/>
        <end position="368"/>
    </location>
</feature>
<evidence type="ECO:0000313" key="3">
    <source>
        <dbReference type="Proteomes" id="UP000598174"/>
    </source>
</evidence>
<feature type="transmembrane region" description="Helical" evidence="1">
    <location>
        <begin position="421"/>
        <end position="441"/>
    </location>
</feature>
<evidence type="ECO:0000313" key="2">
    <source>
        <dbReference type="EMBL" id="GIE10969.1"/>
    </source>
</evidence>
<proteinExistence type="predicted"/>
<reference evidence="2" key="1">
    <citation type="submission" date="2021-01" db="EMBL/GenBank/DDBJ databases">
        <title>Whole genome shotgun sequence of Actinoplanes ferrugineus NBRC 15555.</title>
        <authorList>
            <person name="Komaki H."/>
            <person name="Tamura T."/>
        </authorList>
    </citation>
    <scope>NUCLEOTIDE SEQUENCE</scope>
    <source>
        <strain evidence="2">NBRC 15555</strain>
    </source>
</reference>
<protein>
    <submittedName>
        <fullName evidence="2">Uncharacterized protein</fullName>
    </submittedName>
</protein>